<dbReference type="EMBL" id="LR798364">
    <property type="protein sequence ID" value="CAB5226952.1"/>
    <property type="molecule type" value="Genomic_DNA"/>
</dbReference>
<reference evidence="2" key="1">
    <citation type="submission" date="2020-05" db="EMBL/GenBank/DDBJ databases">
        <authorList>
            <person name="Chiriac C."/>
            <person name="Salcher M."/>
            <person name="Ghai R."/>
            <person name="Kavagutti S V."/>
        </authorList>
    </citation>
    <scope>NUCLEOTIDE SEQUENCE</scope>
</reference>
<evidence type="ECO:0000313" key="2">
    <source>
        <dbReference type="EMBL" id="CAB4169210.1"/>
    </source>
</evidence>
<protein>
    <recommendedName>
        <fullName evidence="1">Putative DnaT-like domain-containing protein</fullName>
    </recommendedName>
</protein>
<dbReference type="EMBL" id="LR796837">
    <property type="protein sequence ID" value="CAB4169210.1"/>
    <property type="molecule type" value="Genomic_DNA"/>
</dbReference>
<evidence type="ECO:0000313" key="3">
    <source>
        <dbReference type="EMBL" id="CAB5226952.1"/>
    </source>
</evidence>
<gene>
    <name evidence="3" type="ORF">UFOVP1516_74</name>
    <name evidence="2" type="ORF">UFOVP887_61</name>
</gene>
<dbReference type="Pfam" id="PF20557">
    <property type="entry name" value="DnaT_2"/>
    <property type="match status" value="1"/>
</dbReference>
<organism evidence="2">
    <name type="scientific">uncultured Caudovirales phage</name>
    <dbReference type="NCBI Taxonomy" id="2100421"/>
    <lineage>
        <taxon>Viruses</taxon>
        <taxon>Duplodnaviria</taxon>
        <taxon>Heunggongvirae</taxon>
        <taxon>Uroviricota</taxon>
        <taxon>Caudoviricetes</taxon>
        <taxon>Peduoviridae</taxon>
        <taxon>Maltschvirus</taxon>
        <taxon>Maltschvirus maltsch</taxon>
    </lineage>
</organism>
<dbReference type="InterPro" id="IPR046787">
    <property type="entry name" value="DnaT_2"/>
</dbReference>
<name>A0A6J5PBI4_9CAUD</name>
<sequence>MSLIVEDGTGTLASESYCSVAFADIYHANRNNIDWDTLGTTDKEAVLRKATDYMVEAYRSLWKGYKVLATQALDFPRQMLYLVGEIPNNTTALSSTSVPLDIQKACAVLALKAITDDLLIDTEQQVVKETIGPISTEYQPYANKYKHYTAVEAMLKPYLKSSSSTVIR</sequence>
<feature type="domain" description="Putative DnaT-like" evidence="1">
    <location>
        <begin position="1"/>
        <end position="164"/>
    </location>
</feature>
<proteinExistence type="predicted"/>
<accession>A0A6J5PBI4</accession>
<evidence type="ECO:0000259" key="1">
    <source>
        <dbReference type="Pfam" id="PF20557"/>
    </source>
</evidence>